<comment type="caution">
    <text evidence="2">The sequence shown here is derived from an EMBL/GenBank/DDBJ whole genome shotgun (WGS) entry which is preliminary data.</text>
</comment>
<sequence>MSSPNPDEAVGMSDEPEQAQSTRGSTPEGKAPNPETGVGLGAGEPNTFEPEEDPEA</sequence>
<evidence type="ECO:0000256" key="1">
    <source>
        <dbReference type="SAM" id="MobiDB-lite"/>
    </source>
</evidence>
<keyword evidence="3" id="KW-1185">Reference proteome</keyword>
<feature type="region of interest" description="Disordered" evidence="1">
    <location>
        <begin position="1"/>
        <end position="56"/>
    </location>
</feature>
<dbReference type="AlphaFoldDB" id="A0A2A9EPP6"/>
<reference evidence="2 3" key="1">
    <citation type="submission" date="2017-10" db="EMBL/GenBank/DDBJ databases">
        <title>Sequencing the genomes of 1000 actinobacteria strains.</title>
        <authorList>
            <person name="Klenk H.-P."/>
        </authorList>
    </citation>
    <scope>NUCLEOTIDE SEQUENCE [LARGE SCALE GENOMIC DNA]</scope>
    <source>
        <strain evidence="2 3">DSM 21838</strain>
    </source>
</reference>
<evidence type="ECO:0000313" key="3">
    <source>
        <dbReference type="Proteomes" id="UP000222106"/>
    </source>
</evidence>
<protein>
    <submittedName>
        <fullName evidence="2">Uncharacterized protein</fullName>
    </submittedName>
</protein>
<dbReference type="RefSeq" id="WP_170037456.1">
    <property type="nucleotide sequence ID" value="NZ_PDJI01000004.1"/>
</dbReference>
<dbReference type="Proteomes" id="UP000222106">
    <property type="component" value="Unassembled WGS sequence"/>
</dbReference>
<accession>A0A2A9EPP6</accession>
<name>A0A2A9EPP6_9MICO</name>
<evidence type="ECO:0000313" key="2">
    <source>
        <dbReference type="EMBL" id="PFG40220.1"/>
    </source>
</evidence>
<gene>
    <name evidence="2" type="ORF">ATJ97_2741</name>
</gene>
<proteinExistence type="predicted"/>
<dbReference type="EMBL" id="PDJI01000004">
    <property type="protein sequence ID" value="PFG40220.1"/>
    <property type="molecule type" value="Genomic_DNA"/>
</dbReference>
<organism evidence="2 3">
    <name type="scientific">Georgenia soli</name>
    <dbReference type="NCBI Taxonomy" id="638953"/>
    <lineage>
        <taxon>Bacteria</taxon>
        <taxon>Bacillati</taxon>
        <taxon>Actinomycetota</taxon>
        <taxon>Actinomycetes</taxon>
        <taxon>Micrococcales</taxon>
        <taxon>Bogoriellaceae</taxon>
        <taxon>Georgenia</taxon>
    </lineage>
</organism>